<dbReference type="Proteomes" id="UP000470876">
    <property type="component" value="Unassembled WGS sequence"/>
</dbReference>
<dbReference type="InterPro" id="IPR009081">
    <property type="entry name" value="PP-bd_ACP"/>
</dbReference>
<organism evidence="6 7">
    <name type="scientific">Nocardia cyriacigeorgica</name>
    <dbReference type="NCBI Taxonomy" id="135487"/>
    <lineage>
        <taxon>Bacteria</taxon>
        <taxon>Bacillati</taxon>
        <taxon>Actinomycetota</taxon>
        <taxon>Actinomycetes</taxon>
        <taxon>Mycobacteriales</taxon>
        <taxon>Nocardiaceae</taxon>
        <taxon>Nocardia</taxon>
    </lineage>
</organism>
<dbReference type="SUPFAM" id="SSF47336">
    <property type="entry name" value="ACP-like"/>
    <property type="match status" value="1"/>
</dbReference>
<dbReference type="InterPro" id="IPR045851">
    <property type="entry name" value="AMP-bd_C_sf"/>
</dbReference>
<evidence type="ECO:0000256" key="3">
    <source>
        <dbReference type="ARBA" id="ARBA00022553"/>
    </source>
</evidence>
<dbReference type="Pfam" id="PF13193">
    <property type="entry name" value="AMP-binding_C"/>
    <property type="match status" value="1"/>
</dbReference>
<dbReference type="InterPro" id="IPR006162">
    <property type="entry name" value="Ppantetheine_attach_site"/>
</dbReference>
<dbReference type="Pfam" id="PF00668">
    <property type="entry name" value="Condensation"/>
    <property type="match status" value="2"/>
</dbReference>
<dbReference type="Gene3D" id="3.30.559.30">
    <property type="entry name" value="Nonribosomal peptide synthetase, condensation domain"/>
    <property type="match status" value="2"/>
</dbReference>
<keyword evidence="7" id="KW-1185">Reference proteome</keyword>
<feature type="domain" description="Carrier" evidence="5">
    <location>
        <begin position="991"/>
        <end position="1066"/>
    </location>
</feature>
<dbReference type="InterPro" id="IPR042099">
    <property type="entry name" value="ANL_N_sf"/>
</dbReference>
<evidence type="ECO:0000256" key="2">
    <source>
        <dbReference type="ARBA" id="ARBA00022450"/>
    </source>
</evidence>
<dbReference type="InterPro" id="IPR010071">
    <property type="entry name" value="AA_adenyl_dom"/>
</dbReference>
<dbReference type="NCBIfam" id="TIGR01733">
    <property type="entry name" value="AA-adenyl-dom"/>
    <property type="match status" value="1"/>
</dbReference>
<comment type="cofactor">
    <cofactor evidence="1">
        <name>pantetheine 4'-phosphate</name>
        <dbReference type="ChEBI" id="CHEBI:47942"/>
    </cofactor>
</comment>
<dbReference type="RefSeq" id="WP_163955633.1">
    <property type="nucleotide sequence ID" value="NZ_JAAGUX010000005.1"/>
</dbReference>
<feature type="region of interest" description="Disordered" evidence="4">
    <location>
        <begin position="1"/>
        <end position="30"/>
    </location>
</feature>
<dbReference type="Pfam" id="PF00501">
    <property type="entry name" value="AMP-binding"/>
    <property type="match status" value="2"/>
</dbReference>
<dbReference type="PANTHER" id="PTHR45527">
    <property type="entry name" value="NONRIBOSOMAL PEPTIDE SYNTHETASE"/>
    <property type="match status" value="1"/>
</dbReference>
<dbReference type="EMBL" id="JAAGUX010000005">
    <property type="protein sequence ID" value="NEW54986.1"/>
    <property type="molecule type" value="Genomic_DNA"/>
</dbReference>
<dbReference type="Gene3D" id="3.40.50.12780">
    <property type="entry name" value="N-terminal domain of ligase-like"/>
    <property type="match status" value="2"/>
</dbReference>
<dbReference type="PROSITE" id="PS00012">
    <property type="entry name" value="PHOSPHOPANTETHEINE"/>
    <property type="match status" value="1"/>
</dbReference>
<dbReference type="InterPro" id="IPR025110">
    <property type="entry name" value="AMP-bd_C"/>
</dbReference>
<comment type="caution">
    <text evidence="6">The sequence shown here is derived from an EMBL/GenBank/DDBJ whole genome shotgun (WGS) entry which is preliminary data.</text>
</comment>
<dbReference type="Gene3D" id="3.30.300.30">
    <property type="match status" value="1"/>
</dbReference>
<dbReference type="Pfam" id="PF00550">
    <property type="entry name" value="PP-binding"/>
    <property type="match status" value="1"/>
</dbReference>
<dbReference type="SUPFAM" id="SSF52777">
    <property type="entry name" value="CoA-dependent acyltransferases"/>
    <property type="match status" value="4"/>
</dbReference>
<dbReference type="PROSITE" id="PS00455">
    <property type="entry name" value="AMP_BINDING"/>
    <property type="match status" value="1"/>
</dbReference>
<name>A0ABX0CEJ2_9NOCA</name>
<accession>A0ABX0CEJ2</accession>
<feature type="region of interest" description="Disordered" evidence="4">
    <location>
        <begin position="1266"/>
        <end position="1289"/>
    </location>
</feature>
<keyword evidence="2" id="KW-0596">Phosphopantetheine</keyword>
<dbReference type="InterPro" id="IPR020806">
    <property type="entry name" value="PKS_PP-bd"/>
</dbReference>
<proteinExistence type="predicted"/>
<evidence type="ECO:0000313" key="6">
    <source>
        <dbReference type="EMBL" id="NEW54986.1"/>
    </source>
</evidence>
<dbReference type="InterPro" id="IPR001242">
    <property type="entry name" value="Condensation_dom"/>
</dbReference>
<feature type="compositionally biased region" description="Basic and acidic residues" evidence="4">
    <location>
        <begin position="14"/>
        <end position="24"/>
    </location>
</feature>
<evidence type="ECO:0000256" key="1">
    <source>
        <dbReference type="ARBA" id="ARBA00001957"/>
    </source>
</evidence>
<evidence type="ECO:0000256" key="4">
    <source>
        <dbReference type="SAM" id="MobiDB-lite"/>
    </source>
</evidence>
<dbReference type="InterPro" id="IPR023213">
    <property type="entry name" value="CAT-like_dom_sf"/>
</dbReference>
<dbReference type="Gene3D" id="3.30.559.10">
    <property type="entry name" value="Chloramphenicol acetyltransferase-like domain"/>
    <property type="match status" value="2"/>
</dbReference>
<protein>
    <submittedName>
        <fullName evidence="6">Amino acid adenylation domain-containing protein</fullName>
    </submittedName>
</protein>
<dbReference type="CDD" id="cd05930">
    <property type="entry name" value="A_NRPS"/>
    <property type="match status" value="1"/>
</dbReference>
<dbReference type="Gene3D" id="1.10.1200.10">
    <property type="entry name" value="ACP-like"/>
    <property type="match status" value="1"/>
</dbReference>
<evidence type="ECO:0000259" key="5">
    <source>
        <dbReference type="PROSITE" id="PS50075"/>
    </source>
</evidence>
<dbReference type="SUPFAM" id="SSF56801">
    <property type="entry name" value="Acetyl-CoA synthetase-like"/>
    <property type="match status" value="2"/>
</dbReference>
<dbReference type="InterPro" id="IPR036736">
    <property type="entry name" value="ACP-like_sf"/>
</dbReference>
<dbReference type="SMART" id="SM00823">
    <property type="entry name" value="PKS_PP"/>
    <property type="match status" value="1"/>
</dbReference>
<dbReference type="InterPro" id="IPR020845">
    <property type="entry name" value="AMP-binding_CS"/>
</dbReference>
<sequence>MSTIANDAASPRARRTDLVRRRGGDTGVTGRMTVSAPVSGPRRPLSPGQSRAWFLHTREPHSSSLNIGVAYRLSGALDVTRLRTAVATVVAEHDMLRTSYGLGIDGEAYQVVRPDLSPSWREHDLSGRSAAGLARRVEVLVRRELGRPFDLSADAPLRLSLIRTGGDEFVLVLVAHTIAWDDESLSVFTAQLEAAYNVSAPAHRAPTRFSDAAFRRADDSVALDYWRRTLTPLPDLLELPGGPVADAAGSAAECHGRALPPALVERVRAYAGAHDSTPTAVLFAAYSALIHRYTAATDFLVAMPVTLRDSDPGTHIGYYGNTLLLRATPRTDCAFADFAEAVTASCARAFAHKHTGIDRVVHAINPDRTGSRDGLEHLVQVGFGVRGSGSGFALDGVTATKLELGGPRLPVPLRFTVTLDPAAPRIDIEYRPGRLDAELAAQMLGHYLQLLDSALACPQQHLGELDMFGPDGRARLLAVSRGEQVETVPDTLVSLFERRVTAAPDAVAVIAPAERPASDLELTYAELNRRANRLAHWLINAGIGTEDIVALRIPNSVEFVVAVLAVLKSGAAYLPVDPAYPDERIEHLVADAKPRLVLGRVELAAAEESALARPHHDPADGDRVRPLHPDNLAYIIYTSGSTGTPKGVPVAHAAIADHLIGFGAQWGMTADDRLLQSSSVSFDASLLDIFLTLALGARLVIPRQDAFRDIGYIADLISRYGVTVLHMVPSLLSTLLLLPAVSEWRALRHVPVGGEALLGEVADRFAGVFDAELRNHYGPTEAVVSATHMPVEGPQGTRIVPVGVPNRNVCAYLLDERLRLVPAGVVGEIYLGGDQLARGYLGLRGQTAERFVADPFDPGKRLYRTGDLARRNSAGELEFVGRADEQVKVRGYRIELGEVQAAIAGHPGVAHCVVVATADRALGVTLAAYVVPAGSALDLDDVRDHAANSLPEFMIPSAFAQVDRIPLTEHGKLDKRALPEPRRVGARTRTELATVTEVRLAALFGEIFGRDEVGADDSFFELGGHSLLANQLVVRIRAEFGVEIDVRAPFDTPTVAGLAALIESTPVTIGPNSLPPLTKHQRPERIPLSQAQRAEWVMGATGVVEAAVRLTGPVDEAVLTAALGDVIGRHAALRTVFPSEDGEPRQSIQPVAEVRLPVTTVDEGGLAAALADARDHHFDLASGPLLAARLFLLDDGARVLSLLANRLVADDPSLRTVISDLAIAYGCRITSGHPPQWGVPAIDHADFTLWQAAAADIVGLRDPHRVEQEPPASAGLTVDRPDSGTSAGAHTVTFGIPSGLRRRLEARAEACGASDFMLYQAAVTALLFRLGAGTDIVIEIPDSGRTDAAATDLVGPLAGMRRLHTDLSGDPSLADVLDRARDAALGALRNGDLLTDSRPGPATSLPQAVIRCDSADGIGAAWLTDDVHMTLLPAAPVARRALTFVFTPSGDGEVDAGVIADAGRYEPATAGMIARYLLNVLEQFADLPERGVGELRLMTSAEQERVLGEWSTGVEPSDLRGLAAVFRHGRAVPGVRIALRHGAQMLSFGELFQRLDDHAAGTRASNESELDRLIGMLAELAPQPTAPVAVGVLGAGSARPELDRQITVPIPEVTVGPLTLSTLALTAAVADRRSVAADRRCAGSDPARRRPDVRLFALHPGDAQLGADLLAALTDGATLILATEAQRTDPAALAEVVIEHAVTQVIASPRLLADLAASDIELLPTVHRWDVTGIGWTPGISERLRELAPASVATFAYRASGYLGAVARGPLRDTGRARPVPGAKILLLDDQMRPVAPGVLGDVYIGGIALASEFTRGAAVCVFVDDPFEPGQRLLRTGDSARWTADGCLAFARA</sequence>
<dbReference type="PANTHER" id="PTHR45527:SF1">
    <property type="entry name" value="FATTY ACID SYNTHASE"/>
    <property type="match status" value="1"/>
</dbReference>
<reference evidence="6 7" key="1">
    <citation type="submission" date="2020-01" db="EMBL/GenBank/DDBJ databases">
        <title>Genetics and antimicrobial susceptibilities of Nocardia species isolated from the soil; a comparison with species isolated from humans.</title>
        <authorList>
            <person name="Carrasco G."/>
            <person name="Monzon S."/>
            <person name="Sansegundo M."/>
            <person name="Garcia E."/>
            <person name="Garrido N."/>
            <person name="Medina M.J."/>
            <person name="Villalon P."/>
            <person name="Ramirez-Arocha A.C."/>
            <person name="Jimenez P."/>
            <person name="Cuesta I."/>
            <person name="Valdezate S."/>
        </authorList>
    </citation>
    <scope>NUCLEOTIDE SEQUENCE [LARGE SCALE GENOMIC DNA]</scope>
    <source>
        <strain evidence="6 7">CNM20110649</strain>
    </source>
</reference>
<dbReference type="PROSITE" id="PS50075">
    <property type="entry name" value="CARRIER"/>
    <property type="match status" value="1"/>
</dbReference>
<dbReference type="InterPro" id="IPR000873">
    <property type="entry name" value="AMP-dep_synth/lig_dom"/>
</dbReference>
<gene>
    <name evidence="6" type="ORF">GV794_04775</name>
</gene>
<evidence type="ECO:0000313" key="7">
    <source>
        <dbReference type="Proteomes" id="UP000470876"/>
    </source>
</evidence>
<keyword evidence="3" id="KW-0597">Phosphoprotein</keyword>